<feature type="transmembrane region" description="Helical" evidence="14">
    <location>
        <begin position="12"/>
        <end position="37"/>
    </location>
</feature>
<dbReference type="InterPro" id="IPR011005">
    <property type="entry name" value="Dihydropteroate_synth-like_sf"/>
</dbReference>
<evidence type="ECO:0000256" key="7">
    <source>
        <dbReference type="ARBA" id="ARBA00023229"/>
    </source>
</evidence>
<dbReference type="Pfam" id="PF04551">
    <property type="entry name" value="GcpE"/>
    <property type="match status" value="1"/>
</dbReference>
<evidence type="ECO:0000313" key="17">
    <source>
        <dbReference type="EMBL" id="BAG14389.1"/>
    </source>
</evidence>
<dbReference type="Gene3D" id="3.30.413.10">
    <property type="entry name" value="Sulfite Reductase Hemoprotein, domain 1"/>
    <property type="match status" value="1"/>
</dbReference>
<sequence precursor="true">MPSKTRRPHRSSRGVGVLISMAAAVLFVANYTLAFLLPSSSSTTQSAYQTDLSRSGTMLRSGVPVGASPSRMDVDYRPIGVLVLGVTLASLLAASVHRRKSGKTPKRSGLARRAVAGASAIGRFDPGPIMAVADLPYCKGVDHPIRRKTRTVMVGNVPVGSEHRLALQTMSNSSTDDVDATVKQIERCADAGIDIVRVTVQGIKEAHATKLIKERLLKDGYTTPIVADIHFKPKVAMLAAEACDKIRINPGNFIDGMKTFDKITEVTPEIAAEWQEEMFKTLKPLVESLKRQGKCMRIGVNHGSLSERILTQYGDTPEGMVASALEVGLMCRALDFHNIIFSMKSSNTRVMVAAYRLLAAEMEKRGWDYPLHLGVTEAGGGSDGRIKSAIGIGALLQDGLGDTVRVSLTEDPWHEVGPCSALRDVYEESLKARPKHTSSNRSSAGAAVADVDPYHFAKREIDTSAIDAPLHKDGSLILRYSPEEAKKNLKEYMTKGLGLKLRKDGRYQKDIGSVDVLLVENETDADMDVLKAVQETGVVILGTKNILPGSTLLVSEPSMLDSVNPARAGGCACIVRSSEDVDKVLGHPKKGAVRFLIFKPDSAACRVHAGRQVAKAVRKSRLPLLMWFTYPEGDSKAKAGSDAAVILGASEFGSLFVDGLGDGIFWDDRGLTTEETRDVGLNLMQGSRMRLSKTEFISCPSCGRTLFDLQDTTERIRKKTGHLSGLRIAVMGCVVNGPGEMADADFGYVGSLPGKVDLYVGKQCVRRAVDYDKAEDVLVDLIKSEGLWVDPPEPTTSN</sequence>
<organism evidence="17">
    <name type="scientific">Perkinsus marinus</name>
    <dbReference type="NCBI Taxonomy" id="31276"/>
    <lineage>
        <taxon>Eukaryota</taxon>
        <taxon>Sar</taxon>
        <taxon>Alveolata</taxon>
        <taxon>Perkinsozoa</taxon>
        <taxon>Perkinsea</taxon>
        <taxon>Perkinsida</taxon>
        <taxon>Perkinsidae</taxon>
        <taxon>Perkinsus</taxon>
    </lineage>
</organism>
<reference evidence="17" key="1">
    <citation type="journal article" date="2008" name="Mol. Biol. Evol.">
        <title>A cryptic algal group unveiled: a plastid biosynthesis pathway in the oyster parasite Perkinsus marinus.</title>
        <authorList>
            <person name="Matsuzaki M."/>
            <person name="Kuroiwa H."/>
            <person name="Kuroiwa T."/>
            <person name="Kita K."/>
            <person name="Nozaki H."/>
        </authorList>
    </citation>
    <scope>NUCLEOTIDE SEQUENCE</scope>
    <source>
        <strain evidence="17">ATCC 50439</strain>
    </source>
</reference>
<evidence type="ECO:0000256" key="11">
    <source>
        <dbReference type="ARBA" id="ARBA00067018"/>
    </source>
</evidence>
<dbReference type="InterPro" id="IPR058578">
    <property type="entry name" value="IspG_TIM"/>
</dbReference>
<feature type="domain" description="IspG C-terminal" evidence="16">
    <location>
        <begin position="695"/>
        <end position="783"/>
    </location>
</feature>
<dbReference type="PANTHER" id="PTHR30454">
    <property type="entry name" value="4-HYDROXY-3-METHYLBUT-2-EN-1-YL DIPHOSPHATE SYNTHASE"/>
    <property type="match status" value="1"/>
</dbReference>
<comment type="catalytic activity">
    <reaction evidence="8">
        <text>(2E)-4-hydroxy-3-methylbut-2-enyl diphosphate + 2 oxidized [2Fe-2S]-[ferredoxin] + H2O = 2-C-methyl-D-erythritol 2,4-cyclic diphosphate + 2 reduced [2Fe-2S]-[ferredoxin] + H(+)</text>
        <dbReference type="Rhea" id="RHEA:26119"/>
        <dbReference type="Rhea" id="RHEA-COMP:10000"/>
        <dbReference type="Rhea" id="RHEA-COMP:10001"/>
        <dbReference type="ChEBI" id="CHEBI:15377"/>
        <dbReference type="ChEBI" id="CHEBI:15378"/>
        <dbReference type="ChEBI" id="CHEBI:33737"/>
        <dbReference type="ChEBI" id="CHEBI:33738"/>
        <dbReference type="ChEBI" id="CHEBI:58483"/>
        <dbReference type="ChEBI" id="CHEBI:128753"/>
        <dbReference type="EC" id="1.17.7.1"/>
    </reaction>
</comment>
<dbReference type="InterPro" id="IPR058579">
    <property type="entry name" value="IspG_C"/>
</dbReference>
<protein>
    <recommendedName>
        <fullName evidence="12">4-hydroxy-3-methylbut-2-en-1-yl diphosphate synthase (ferredoxin), chloroplastic</fullName>
        <ecNumber evidence="11">1.17.7.1</ecNumber>
    </recommendedName>
    <alternativeName>
        <fullName evidence="13">1-hydroxy-2-methyl-2-(E)-butenyl 4-diphosphate synthase</fullName>
    </alternativeName>
</protein>
<dbReference type="GO" id="GO:0019288">
    <property type="term" value="P:isopentenyl diphosphate biosynthetic process, methylerythritol 4-phosphate pathway"/>
    <property type="evidence" value="ECO:0007669"/>
    <property type="project" value="TreeGrafter"/>
</dbReference>
<evidence type="ECO:0000256" key="1">
    <source>
        <dbReference type="ARBA" id="ARBA00001966"/>
    </source>
</evidence>
<comment type="pathway">
    <text evidence="9">Isoprenoid biosynthesis; isopentenyl diphosphate biosynthesis via DXP pathway; isopentenyl diphosphate from 1-deoxy-D-xylulose 5-phosphate: step 5/6.</text>
</comment>
<dbReference type="AlphaFoldDB" id="B1Q2Q6"/>
<evidence type="ECO:0000256" key="4">
    <source>
        <dbReference type="ARBA" id="ARBA00023002"/>
    </source>
</evidence>
<comment type="similarity">
    <text evidence="10">Belongs to the IspG family.</text>
</comment>
<dbReference type="NCBIfam" id="TIGR00612">
    <property type="entry name" value="ispG_gcpE"/>
    <property type="match status" value="1"/>
</dbReference>
<dbReference type="EC" id="1.17.7.1" evidence="11"/>
<dbReference type="PIRSF" id="PIRSF037336">
    <property type="entry name" value="IspG_like"/>
    <property type="match status" value="1"/>
</dbReference>
<dbReference type="GO" id="GO:0005506">
    <property type="term" value="F:iron ion binding"/>
    <property type="evidence" value="ECO:0007669"/>
    <property type="project" value="InterPro"/>
</dbReference>
<dbReference type="EMBL" id="AB284365">
    <property type="protein sequence ID" value="BAG14389.1"/>
    <property type="molecule type" value="mRNA"/>
</dbReference>
<dbReference type="SUPFAM" id="SSF56014">
    <property type="entry name" value="Nitrite and sulphite reductase 4Fe-4S domain-like"/>
    <property type="match status" value="1"/>
</dbReference>
<dbReference type="InterPro" id="IPR045854">
    <property type="entry name" value="NO2/SO3_Rdtase_4Fe4S_sf"/>
</dbReference>
<dbReference type="GO" id="GO:0016114">
    <property type="term" value="P:terpenoid biosynthetic process"/>
    <property type="evidence" value="ECO:0007669"/>
    <property type="project" value="InterPro"/>
</dbReference>
<keyword evidence="5" id="KW-0408">Iron</keyword>
<dbReference type="GO" id="GO:0046429">
    <property type="term" value="F:4-hydroxy-3-methylbut-2-en-1-yl diphosphate synthase activity (ferredoxin)"/>
    <property type="evidence" value="ECO:0007669"/>
    <property type="project" value="UniProtKB-EC"/>
</dbReference>
<keyword evidence="14" id="KW-1133">Transmembrane helix</keyword>
<evidence type="ECO:0000256" key="5">
    <source>
        <dbReference type="ARBA" id="ARBA00023004"/>
    </source>
</evidence>
<keyword evidence="6" id="KW-0411">Iron-sulfur</keyword>
<dbReference type="FunFam" id="3.20.20.20:FF:000005">
    <property type="entry name" value="4-hydroxy-3-methylbut-2-en-1-yl diphosphate synthase (flavodoxin)"/>
    <property type="match status" value="1"/>
</dbReference>
<feature type="domain" description="IspG TIM-barrel" evidence="15">
    <location>
        <begin position="149"/>
        <end position="419"/>
    </location>
</feature>
<dbReference type="HAMAP" id="MF_00159">
    <property type="entry name" value="IspG"/>
    <property type="match status" value="1"/>
</dbReference>
<dbReference type="InterPro" id="IPR017178">
    <property type="entry name" value="IspG_atypical"/>
</dbReference>
<keyword evidence="2" id="KW-0004">4Fe-4S</keyword>
<keyword evidence="14" id="KW-0472">Membrane</keyword>
<evidence type="ECO:0000256" key="6">
    <source>
        <dbReference type="ARBA" id="ARBA00023014"/>
    </source>
</evidence>
<dbReference type="PANTHER" id="PTHR30454:SF0">
    <property type="entry name" value="4-HYDROXY-3-METHYLBUT-2-EN-1-YL DIPHOSPHATE SYNTHASE (FERREDOXIN), CHLOROPLASTIC"/>
    <property type="match status" value="1"/>
</dbReference>
<evidence type="ECO:0000256" key="10">
    <source>
        <dbReference type="ARBA" id="ARBA00061554"/>
    </source>
</evidence>
<dbReference type="Pfam" id="PF26540">
    <property type="entry name" value="GcpE_C"/>
    <property type="match status" value="1"/>
</dbReference>
<keyword evidence="3" id="KW-0479">Metal-binding</keyword>
<dbReference type="Gene3D" id="3.20.20.20">
    <property type="entry name" value="Dihydropteroate synthase-like"/>
    <property type="match status" value="1"/>
</dbReference>
<evidence type="ECO:0000256" key="13">
    <source>
        <dbReference type="ARBA" id="ARBA00083306"/>
    </source>
</evidence>
<evidence type="ECO:0000256" key="14">
    <source>
        <dbReference type="SAM" id="Phobius"/>
    </source>
</evidence>
<evidence type="ECO:0000256" key="12">
    <source>
        <dbReference type="ARBA" id="ARBA00072132"/>
    </source>
</evidence>
<evidence type="ECO:0000259" key="15">
    <source>
        <dbReference type="Pfam" id="PF04551"/>
    </source>
</evidence>
<feature type="transmembrane region" description="Helical" evidence="14">
    <location>
        <begin position="79"/>
        <end position="97"/>
    </location>
</feature>
<evidence type="ECO:0000256" key="3">
    <source>
        <dbReference type="ARBA" id="ARBA00022723"/>
    </source>
</evidence>
<evidence type="ECO:0000256" key="9">
    <source>
        <dbReference type="ARBA" id="ARBA00060620"/>
    </source>
</evidence>
<dbReference type="FunFam" id="3.30.413.10:FF:000006">
    <property type="entry name" value="4-hydroxy-3-methylbut-2-en-1-yl diphosphate synthase (flavodoxin)"/>
    <property type="match status" value="1"/>
</dbReference>
<evidence type="ECO:0000256" key="2">
    <source>
        <dbReference type="ARBA" id="ARBA00022485"/>
    </source>
</evidence>
<dbReference type="GO" id="GO:0051539">
    <property type="term" value="F:4 iron, 4 sulfur cluster binding"/>
    <property type="evidence" value="ECO:0007669"/>
    <property type="project" value="UniProtKB-KW"/>
</dbReference>
<evidence type="ECO:0000259" key="16">
    <source>
        <dbReference type="Pfam" id="PF26540"/>
    </source>
</evidence>
<dbReference type="InterPro" id="IPR004588">
    <property type="entry name" value="IspG_bac-typ"/>
</dbReference>
<comment type="cofactor">
    <cofactor evidence="1">
        <name>[4Fe-4S] cluster</name>
        <dbReference type="ChEBI" id="CHEBI:49883"/>
    </cofactor>
</comment>
<name>B1Q2Q6_9ALVE</name>
<keyword evidence="4 17" id="KW-0560">Oxidoreductase</keyword>
<keyword evidence="14" id="KW-0812">Transmembrane</keyword>
<keyword evidence="7" id="KW-0414">Isoprene biosynthesis</keyword>
<evidence type="ECO:0000256" key="8">
    <source>
        <dbReference type="ARBA" id="ARBA00051119"/>
    </source>
</evidence>
<proteinExistence type="evidence at transcript level"/>
<gene>
    <name evidence="17" type="primary">ispG</name>
</gene>
<accession>B1Q2Q6</accession>